<proteinExistence type="predicted"/>
<protein>
    <submittedName>
        <fullName evidence="2">Uncharacterized protein</fullName>
    </submittedName>
</protein>
<gene>
    <name evidence="2" type="ORF">CHRIB12_LOCUS23180</name>
</gene>
<dbReference type="AlphaFoldDB" id="A0A916A0D1"/>
<evidence type="ECO:0000256" key="1">
    <source>
        <dbReference type="SAM" id="Phobius"/>
    </source>
</evidence>
<organism evidence="2 3">
    <name type="scientific">Rhizophagus irregularis</name>
    <dbReference type="NCBI Taxonomy" id="588596"/>
    <lineage>
        <taxon>Eukaryota</taxon>
        <taxon>Fungi</taxon>
        <taxon>Fungi incertae sedis</taxon>
        <taxon>Mucoromycota</taxon>
        <taxon>Glomeromycotina</taxon>
        <taxon>Glomeromycetes</taxon>
        <taxon>Glomerales</taxon>
        <taxon>Glomeraceae</taxon>
        <taxon>Rhizophagus</taxon>
    </lineage>
</organism>
<evidence type="ECO:0000313" key="3">
    <source>
        <dbReference type="Proteomes" id="UP000684084"/>
    </source>
</evidence>
<keyword evidence="1" id="KW-1133">Transmembrane helix</keyword>
<comment type="caution">
    <text evidence="2">The sequence shown here is derived from an EMBL/GenBank/DDBJ whole genome shotgun (WGS) entry which is preliminary data.</text>
</comment>
<name>A0A916A0D1_9GLOM</name>
<accession>A0A916A0D1</accession>
<reference evidence="2" key="1">
    <citation type="submission" date="2020-05" db="EMBL/GenBank/DDBJ databases">
        <authorList>
            <person name="Rincon C."/>
            <person name="Sanders R I."/>
            <person name="Robbins C."/>
            <person name="Chaturvedi A."/>
        </authorList>
    </citation>
    <scope>NUCLEOTIDE SEQUENCE</scope>
    <source>
        <strain evidence="2">CHB12</strain>
    </source>
</reference>
<dbReference type="Proteomes" id="UP000684084">
    <property type="component" value="Unassembled WGS sequence"/>
</dbReference>
<keyword evidence="1" id="KW-0472">Membrane</keyword>
<sequence length="80" mass="9581">MSFLINKIIIFYKETHLNISNFLSFALISSITTFFPRKYSKKIAQFRVAWITHISENKLKQEIKLSGYNIKSKMYFLRIQ</sequence>
<keyword evidence="1" id="KW-0812">Transmembrane</keyword>
<dbReference type="EMBL" id="CAGKOT010000087">
    <property type="protein sequence ID" value="CAB5394154.1"/>
    <property type="molecule type" value="Genomic_DNA"/>
</dbReference>
<evidence type="ECO:0000313" key="2">
    <source>
        <dbReference type="EMBL" id="CAB5394154.1"/>
    </source>
</evidence>
<feature type="transmembrane region" description="Helical" evidence="1">
    <location>
        <begin position="16"/>
        <end position="35"/>
    </location>
</feature>